<organism evidence="3 4">
    <name type="scientific">Biomphalaria glabrata</name>
    <name type="common">Bloodfluke planorb</name>
    <name type="synonym">Freshwater snail</name>
    <dbReference type="NCBI Taxonomy" id="6526"/>
    <lineage>
        <taxon>Eukaryota</taxon>
        <taxon>Metazoa</taxon>
        <taxon>Spiralia</taxon>
        <taxon>Lophotrochozoa</taxon>
        <taxon>Mollusca</taxon>
        <taxon>Gastropoda</taxon>
        <taxon>Heterobranchia</taxon>
        <taxon>Euthyneura</taxon>
        <taxon>Panpulmonata</taxon>
        <taxon>Hygrophila</taxon>
        <taxon>Lymnaeoidea</taxon>
        <taxon>Planorbidae</taxon>
        <taxon>Biomphalaria</taxon>
    </lineage>
</organism>
<evidence type="ECO:0000313" key="3">
    <source>
        <dbReference type="EnsemblMetazoa" id="BGLB004785-PE"/>
    </source>
</evidence>
<dbReference type="Pfam" id="PF13561">
    <property type="entry name" value="adh_short_C2"/>
    <property type="match status" value="1"/>
</dbReference>
<dbReference type="VEuPathDB" id="VectorBase:BGLAX_041117"/>
<sequence>MSSSLAKLAGKVAVVTASTEGIGFAIARRLAQDGAKVMISSRKQQNVDKALKQLKKENLNVEGLVCHVAKQEDRLKLLQETTSKFGGVDILVSNAAVSTHFGPTLNTTEESFDKMFEINVKSTFMLCKEFVPEIEKRGSGSIIVVSSIAGYSPFEFIGAYSITKTALLGLVKTLSPELARINIRINGIAPGIIDTKFSQALTSSNDAVEYSKAKIPLGRFGEPDECSGIVSFLASDDSSYMTGENIVIAGGAQSRL</sequence>
<dbReference type="EnsemblMetazoa" id="BGLB004785-RD">
    <property type="protein sequence ID" value="BGLB004785-PD"/>
    <property type="gene ID" value="BGLB004785"/>
</dbReference>
<evidence type="ECO:0000313" key="4">
    <source>
        <dbReference type="Proteomes" id="UP000076420"/>
    </source>
</evidence>
<dbReference type="EnsemblMetazoa" id="BGLB004785-RC">
    <property type="protein sequence ID" value="BGLB004785-PC"/>
    <property type="gene ID" value="BGLB004785"/>
</dbReference>
<dbReference type="AlphaFoldDB" id="A0A2C9JMD9"/>
<comment type="similarity">
    <text evidence="1">Belongs to the short-chain dehydrogenases/reductases (SDR) family.</text>
</comment>
<dbReference type="STRING" id="6526.A0A2C9JMD9"/>
<dbReference type="PRINTS" id="PR00081">
    <property type="entry name" value="GDHRDH"/>
</dbReference>
<dbReference type="PANTHER" id="PTHR43943:SF2">
    <property type="entry name" value="DEHYDROGENASE_REDUCTASE 4"/>
    <property type="match status" value="1"/>
</dbReference>
<dbReference type="RefSeq" id="XP_013073124.2">
    <property type="nucleotide sequence ID" value="XM_013217670.2"/>
</dbReference>
<dbReference type="EnsemblMetazoa" id="BGLB004785-RB">
    <property type="protein sequence ID" value="BGLB004785-PB"/>
    <property type="gene ID" value="BGLB004785"/>
</dbReference>
<dbReference type="InterPro" id="IPR020904">
    <property type="entry name" value="Sc_DH/Rdtase_CS"/>
</dbReference>
<evidence type="ECO:0000256" key="1">
    <source>
        <dbReference type="ARBA" id="ARBA00006484"/>
    </source>
</evidence>
<gene>
    <name evidence="3" type="primary">106059954</name>
</gene>
<dbReference type="KEGG" id="bgt:106059954"/>
<dbReference type="FunFam" id="3.40.50.720:FF:000084">
    <property type="entry name" value="Short-chain dehydrogenase reductase"/>
    <property type="match status" value="1"/>
</dbReference>
<dbReference type="InterPro" id="IPR036291">
    <property type="entry name" value="NAD(P)-bd_dom_sf"/>
</dbReference>
<dbReference type="SUPFAM" id="SSF51735">
    <property type="entry name" value="NAD(P)-binding Rossmann-fold domains"/>
    <property type="match status" value="1"/>
</dbReference>
<dbReference type="InterPro" id="IPR002347">
    <property type="entry name" value="SDR_fam"/>
</dbReference>
<dbReference type="NCBIfam" id="NF005559">
    <property type="entry name" value="PRK07231.1"/>
    <property type="match status" value="1"/>
</dbReference>
<dbReference type="PANTHER" id="PTHR43943">
    <property type="entry name" value="DEHYDROGENASE/REDUCTASE (SDR FAMILY) MEMBER 4"/>
    <property type="match status" value="1"/>
</dbReference>
<dbReference type="VEuPathDB" id="VectorBase:BGLB004785"/>
<evidence type="ECO:0008006" key="5">
    <source>
        <dbReference type="Google" id="ProtNLM"/>
    </source>
</evidence>
<keyword evidence="2" id="KW-0560">Oxidoreductase</keyword>
<dbReference type="PROSITE" id="PS00061">
    <property type="entry name" value="ADH_SHORT"/>
    <property type="match status" value="1"/>
</dbReference>
<protein>
    <recommendedName>
        <fullName evidence="5">Dehydrogenase/reductase SDR family member 4</fullName>
    </recommendedName>
</protein>
<evidence type="ECO:0000256" key="2">
    <source>
        <dbReference type="ARBA" id="ARBA00023002"/>
    </source>
</evidence>
<dbReference type="OrthoDB" id="1669814at2759"/>
<accession>A0A2C9JMD9</accession>
<dbReference type="Proteomes" id="UP000076420">
    <property type="component" value="Unassembled WGS sequence"/>
</dbReference>
<dbReference type="Gene3D" id="3.40.50.720">
    <property type="entry name" value="NAD(P)-binding Rossmann-like Domain"/>
    <property type="match status" value="1"/>
</dbReference>
<reference evidence="3" key="1">
    <citation type="submission" date="2020-05" db="UniProtKB">
        <authorList>
            <consortium name="EnsemblMetazoa"/>
        </authorList>
    </citation>
    <scope>IDENTIFICATION</scope>
    <source>
        <strain evidence="3">BB02</strain>
    </source>
</reference>
<dbReference type="GO" id="GO:0004090">
    <property type="term" value="F:carbonyl reductase (NADPH) activity"/>
    <property type="evidence" value="ECO:0007669"/>
    <property type="project" value="TreeGrafter"/>
</dbReference>
<proteinExistence type="inferred from homology"/>
<dbReference type="EnsemblMetazoa" id="BGLB004785-RE">
    <property type="protein sequence ID" value="BGLB004785-PE"/>
    <property type="gene ID" value="BGLB004785"/>
</dbReference>
<dbReference type="PRINTS" id="PR00080">
    <property type="entry name" value="SDRFAMILY"/>
</dbReference>
<name>A0A2C9JMD9_BIOGL</name>